<dbReference type="RefSeq" id="WP_211039253.1">
    <property type="nucleotide sequence ID" value="NZ_JAELVF020000001.1"/>
</dbReference>
<evidence type="ECO:0000313" key="3">
    <source>
        <dbReference type="Proteomes" id="UP000694501"/>
    </source>
</evidence>
<protein>
    <submittedName>
        <fullName evidence="2">DUF397 domain-containing protein</fullName>
    </submittedName>
</protein>
<dbReference type="AlphaFoldDB" id="A0A949JNJ0"/>
<dbReference type="Pfam" id="PF04149">
    <property type="entry name" value="DUF397"/>
    <property type="match status" value="1"/>
</dbReference>
<dbReference type="InterPro" id="IPR007278">
    <property type="entry name" value="DUF397"/>
</dbReference>
<feature type="domain" description="DUF397" evidence="1">
    <location>
        <begin position="6"/>
        <end position="58"/>
    </location>
</feature>
<reference evidence="2" key="1">
    <citation type="submission" date="2021-06" db="EMBL/GenBank/DDBJ databases">
        <title>Sequencing of actinobacteria type strains.</title>
        <authorList>
            <person name="Nguyen G.-S."/>
            <person name="Wentzel A."/>
        </authorList>
    </citation>
    <scope>NUCLEOTIDE SEQUENCE</scope>
    <source>
        <strain evidence="2">P38-E01</strain>
    </source>
</reference>
<gene>
    <name evidence="2" type="ORF">JGS22_017900</name>
</gene>
<comment type="caution">
    <text evidence="2">The sequence shown here is derived from an EMBL/GenBank/DDBJ whole genome shotgun (WGS) entry which is preliminary data.</text>
</comment>
<keyword evidence="3" id="KW-1185">Reference proteome</keyword>
<dbReference type="Proteomes" id="UP000694501">
    <property type="component" value="Unassembled WGS sequence"/>
</dbReference>
<evidence type="ECO:0000259" key="1">
    <source>
        <dbReference type="Pfam" id="PF04149"/>
    </source>
</evidence>
<name>A0A949JNJ0_9ACTN</name>
<dbReference type="EMBL" id="JAELVF020000001">
    <property type="protein sequence ID" value="MBU7599439.1"/>
    <property type="molecule type" value="Genomic_DNA"/>
</dbReference>
<proteinExistence type="predicted"/>
<organism evidence="2 3">
    <name type="scientific">Streptomyces tardus</name>
    <dbReference type="NCBI Taxonomy" id="2780544"/>
    <lineage>
        <taxon>Bacteria</taxon>
        <taxon>Bacillati</taxon>
        <taxon>Actinomycetota</taxon>
        <taxon>Actinomycetes</taxon>
        <taxon>Kitasatosporales</taxon>
        <taxon>Streptomycetaceae</taxon>
        <taxon>Streptomyces</taxon>
    </lineage>
</organism>
<accession>A0A949JNJ0</accession>
<evidence type="ECO:0000313" key="2">
    <source>
        <dbReference type="EMBL" id="MBU7599439.1"/>
    </source>
</evidence>
<sequence length="62" mass="6798">MSTTELTWFTSSYSGSGGGECVEVAMEQNAVRVRDSKERHRAALALTPTAWSHFTAHLAAER</sequence>